<gene>
    <name evidence="2" type="ordered locus">RAM_16845</name>
</gene>
<sequence>MLTTAVAVPLPAAADPAPAVSALTKSVQRTGSPAAHGATANWVVGYEDHATTTGAAAITDAVGAGQAYQSGSLHVPPGWTPEWSTDGSTFAGAEPASGVTAVRATNPAAGPDATQLTGALTPPVQAVTTATGGDGFSPILYRTPGGSLQAWNIYHHLGATSPKVVCTELATGTRCPGGPWPKVLNTAPGPLGTLGAGDIATTMVEQYVRDPASPAKVYYPAVTAASVGVACLDMAASANCGYWALAATGGSPAVSGITGFVETGGNLYGLISSGAVVCWTIATQSACGGQPYAPIAPPISGNPYVYGALDVVAGKVFASSSNPGTAQVPSLGCFDPATATACAGWASWRPTGPAGNFTYNAYTAFGTTGAPVGVCSSTTGGTNVTTCYALDGSALPAPPGAAALPNGTYVFNPEVVTDPSGHVRSYLPVWNGGIAGAAVCHDWTTGAACAGLPARITHPSVNGGATRDYGYAYDPPSGCLIGLGDAGVLFSMDPITGATPCVRSGGQVTLRPGDFYCDGGSHVQGYTSARLTGVDPANVDFAASRVTVVDSGGAVVPTPGFAPDGSVDLTGVSVAAHPSITVTTTLVLHSAAGFSGSLVVDFAGDAPQLCFRTTLSADCTVTSVANTATGTDSTGSFSSNTVTLPVAPGASCTPKVTVEKEICTAVHPAECGPGGAGPWAKQAPVGLLGVLAASAYWRITVTNQGPVGITSAQVVDTVEPSCQTGPFTLAAGQSKQVYCATYALLNLFPITNKAKVSYVPVNVPPGTPPSTTDWSAAKACSLLCSL</sequence>
<organism evidence="2 3">
    <name type="scientific">Amycolatopsis mediterranei (strain S699)</name>
    <name type="common">Nocardia mediterranei</name>
    <dbReference type="NCBI Taxonomy" id="713604"/>
    <lineage>
        <taxon>Bacteria</taxon>
        <taxon>Bacillati</taxon>
        <taxon>Actinomycetota</taxon>
        <taxon>Actinomycetes</taxon>
        <taxon>Pseudonocardiales</taxon>
        <taxon>Pseudonocardiaceae</taxon>
        <taxon>Amycolatopsis</taxon>
    </lineage>
</organism>
<reference evidence="2 3" key="1">
    <citation type="journal article" date="2011" name="J. Bacteriol.">
        <title>Whole genome sequence of the rifamycin B-producing strain Amycolatopsis mediterranei S699.</title>
        <authorList>
            <person name="Verma M."/>
            <person name="Kaur J."/>
            <person name="Kumar M."/>
            <person name="Kumari K."/>
            <person name="Saxena A."/>
            <person name="Anand S."/>
            <person name="Nigam A."/>
            <person name="Ravi V."/>
            <person name="Raghuvanshi S."/>
            <person name="Khurana P."/>
            <person name="Tyagi A.K."/>
            <person name="Khurana J.P."/>
            <person name="Lal R."/>
        </authorList>
    </citation>
    <scope>NUCLEOTIDE SEQUENCE [LARGE SCALE GENOMIC DNA]</scope>
    <source>
        <strain evidence="2 3">S699</strain>
    </source>
</reference>
<evidence type="ECO:0000259" key="1">
    <source>
        <dbReference type="Pfam" id="PF24593"/>
    </source>
</evidence>
<proteinExistence type="predicted"/>
<evidence type="ECO:0000313" key="2">
    <source>
        <dbReference type="EMBL" id="AEK41857.1"/>
    </source>
</evidence>
<keyword evidence="3" id="KW-1185">Reference proteome</keyword>
<dbReference type="EMBL" id="CP002896">
    <property type="protein sequence ID" value="AEK41857.1"/>
    <property type="molecule type" value="Genomic_DNA"/>
</dbReference>
<protein>
    <recommendedName>
        <fullName evidence="1">DUF7617 domain-containing protein</fullName>
    </recommendedName>
</protein>
<evidence type="ECO:0000313" key="3">
    <source>
        <dbReference type="Proteomes" id="UP000006138"/>
    </source>
</evidence>
<dbReference type="InterPro" id="IPR055388">
    <property type="entry name" value="DUF7617"/>
</dbReference>
<dbReference type="Pfam" id="PF24593">
    <property type="entry name" value="DUF7617"/>
    <property type="match status" value="1"/>
</dbReference>
<accession>A0A9R0NWF5</accession>
<name>A0A9R0NWF5_AMYMS</name>
<dbReference type="AlphaFoldDB" id="A0A9R0NWF5"/>
<feature type="domain" description="DUF7617" evidence="1">
    <location>
        <begin position="652"/>
        <end position="778"/>
    </location>
</feature>
<dbReference type="Proteomes" id="UP000006138">
    <property type="component" value="Chromosome"/>
</dbReference>
<dbReference type="KEGG" id="amn:RAM_16845"/>